<dbReference type="HOGENOM" id="CLU_2740307_0_0_1"/>
<dbReference type="AlphaFoldDB" id="A0A0C2YY65"/>
<reference evidence="1 2" key="1">
    <citation type="submission" date="2014-04" db="EMBL/GenBank/DDBJ databases">
        <authorList>
            <consortium name="DOE Joint Genome Institute"/>
            <person name="Kuo A."/>
            <person name="Gay G."/>
            <person name="Dore J."/>
            <person name="Kohler A."/>
            <person name="Nagy L.G."/>
            <person name="Floudas D."/>
            <person name="Copeland A."/>
            <person name="Barry K.W."/>
            <person name="Cichocki N."/>
            <person name="Veneault-Fourrey C."/>
            <person name="LaButti K."/>
            <person name="Lindquist E.A."/>
            <person name="Lipzen A."/>
            <person name="Lundell T."/>
            <person name="Morin E."/>
            <person name="Murat C."/>
            <person name="Sun H."/>
            <person name="Tunlid A."/>
            <person name="Henrissat B."/>
            <person name="Grigoriev I.V."/>
            <person name="Hibbett D.S."/>
            <person name="Martin F."/>
            <person name="Nordberg H.P."/>
            <person name="Cantor M.N."/>
            <person name="Hua S.X."/>
        </authorList>
    </citation>
    <scope>NUCLEOTIDE SEQUENCE [LARGE SCALE GENOMIC DNA]</scope>
    <source>
        <strain evidence="2">h7</strain>
    </source>
</reference>
<dbReference type="Proteomes" id="UP000053424">
    <property type="component" value="Unassembled WGS sequence"/>
</dbReference>
<reference evidence="2" key="2">
    <citation type="submission" date="2015-01" db="EMBL/GenBank/DDBJ databases">
        <title>Evolutionary Origins and Diversification of the Mycorrhizal Mutualists.</title>
        <authorList>
            <consortium name="DOE Joint Genome Institute"/>
            <consortium name="Mycorrhizal Genomics Consortium"/>
            <person name="Kohler A."/>
            <person name="Kuo A."/>
            <person name="Nagy L.G."/>
            <person name="Floudas D."/>
            <person name="Copeland A."/>
            <person name="Barry K.W."/>
            <person name="Cichocki N."/>
            <person name="Veneault-Fourrey C."/>
            <person name="LaButti K."/>
            <person name="Lindquist E.A."/>
            <person name="Lipzen A."/>
            <person name="Lundell T."/>
            <person name="Morin E."/>
            <person name="Murat C."/>
            <person name="Riley R."/>
            <person name="Ohm R."/>
            <person name="Sun H."/>
            <person name="Tunlid A."/>
            <person name="Henrissat B."/>
            <person name="Grigoriev I.V."/>
            <person name="Hibbett D.S."/>
            <person name="Martin F."/>
        </authorList>
    </citation>
    <scope>NUCLEOTIDE SEQUENCE [LARGE SCALE GENOMIC DNA]</scope>
    <source>
        <strain evidence="2">h7</strain>
    </source>
</reference>
<proteinExistence type="predicted"/>
<dbReference type="EMBL" id="KN831771">
    <property type="protein sequence ID" value="KIM45927.1"/>
    <property type="molecule type" value="Genomic_DNA"/>
</dbReference>
<evidence type="ECO:0000313" key="2">
    <source>
        <dbReference type="Proteomes" id="UP000053424"/>
    </source>
</evidence>
<organism evidence="1 2">
    <name type="scientific">Hebeloma cylindrosporum</name>
    <dbReference type="NCBI Taxonomy" id="76867"/>
    <lineage>
        <taxon>Eukaryota</taxon>
        <taxon>Fungi</taxon>
        <taxon>Dikarya</taxon>
        <taxon>Basidiomycota</taxon>
        <taxon>Agaricomycotina</taxon>
        <taxon>Agaricomycetes</taxon>
        <taxon>Agaricomycetidae</taxon>
        <taxon>Agaricales</taxon>
        <taxon>Agaricineae</taxon>
        <taxon>Hymenogastraceae</taxon>
        <taxon>Hebeloma</taxon>
    </lineage>
</organism>
<keyword evidence="2" id="KW-1185">Reference proteome</keyword>
<evidence type="ECO:0000313" key="1">
    <source>
        <dbReference type="EMBL" id="KIM45927.1"/>
    </source>
</evidence>
<name>A0A0C2YY65_HEBCY</name>
<gene>
    <name evidence="1" type="ORF">M413DRAFT_297764</name>
</gene>
<sequence length="71" mass="8269">MEYHQARRGNKDDGCQPKVREELVPRQNIESFLFALYRCSSHKSIMRLSYSISCYPMQLAIPIHAVTPRSL</sequence>
<accession>A0A0C2YY65</accession>
<protein>
    <submittedName>
        <fullName evidence="1">Uncharacterized protein</fullName>
    </submittedName>
</protein>